<evidence type="ECO:0000313" key="2">
    <source>
        <dbReference type="EMBL" id="EAR82189.1"/>
    </source>
</evidence>
<dbReference type="RefSeq" id="XP_001029852.1">
    <property type="nucleotide sequence ID" value="XM_001029852.3"/>
</dbReference>
<evidence type="ECO:0000313" key="3">
    <source>
        <dbReference type="Proteomes" id="UP000009168"/>
    </source>
</evidence>
<dbReference type="InterPro" id="IPR038727">
    <property type="entry name" value="NadR/Ttd14_AAA_dom"/>
</dbReference>
<dbReference type="Gene3D" id="2.40.320.10">
    <property type="entry name" value="Hypothetical Protein Pfu-838710-001"/>
    <property type="match status" value="1"/>
</dbReference>
<dbReference type="SUPFAM" id="SSF55154">
    <property type="entry name" value="CYTH-like phosphatases"/>
    <property type="match status" value="1"/>
</dbReference>
<dbReference type="HOGENOM" id="CLU_037796_0_1_1"/>
<proteinExistence type="predicted"/>
<dbReference type="InterPro" id="IPR053227">
    <property type="entry name" value="TRPL-trafficking_regulator"/>
</dbReference>
<dbReference type="GO" id="GO:0070300">
    <property type="term" value="F:phosphatidic acid binding"/>
    <property type="evidence" value="ECO:0007669"/>
    <property type="project" value="TreeGrafter"/>
</dbReference>
<dbReference type="AlphaFoldDB" id="Q22A68"/>
<feature type="domain" description="NadR/Ttd14 AAA" evidence="1">
    <location>
        <begin position="97"/>
        <end position="281"/>
    </location>
</feature>
<sequence>MGQVSSSLDKLSLQNSILIPLLCAQGYIGYKFLQQYLNSKQDNEELAQLTQKLSQKTQKQSKDTEFDEIAKLAQNSQNIPIISERKSPDEEEAEVFKVCVTGGPCGGKTSGLVYVQEKMKELGYLVFVVPEAATTIANGGGMLDMQNYNMVQAIQFQTNLLKLQIRLENTMTQIAKLSRKKAIVLCDRGLMDGQAYVEPKEWAELLNINNLNEVLMRDDRYDLVIHLVTAALGAEKFYNQQNSARFETAEEAAIMDKKTQDAWLGHPNHVIVDNNVKSFEEKLTKMLNAVKQCVGIESSTTKYTRKFLLKPNENISPNIPKDLKCQRFFIEDVFLESGEEQGNKKSFRKLRRRGQNQNYAYILSASKVDKISKDTQSSEIQFKKLLSYREYTFMLSKSDTKRNNLITYRDVFLYQGNVFILDTYLNVKEGFNILKVILKNKNQNVEIPPFLEVVKEITDDLGYKRSTISKKDWYFSKGDASLLKKNFA</sequence>
<dbReference type="eggNOG" id="ENOG502QVQD">
    <property type="taxonomic scope" value="Eukaryota"/>
</dbReference>
<keyword evidence="2" id="KW-0808">Transferase</keyword>
<dbReference type="OMA" id="THGKQDE"/>
<dbReference type="PANTHER" id="PTHR34932:SF1">
    <property type="entry name" value="TRPL TRANSLOCATION DEFECT PROTEIN 14"/>
    <property type="match status" value="1"/>
</dbReference>
<keyword evidence="2" id="KW-0418">Kinase</keyword>
<protein>
    <submittedName>
        <fullName evidence="2">Thymidylate kinase</fullName>
    </submittedName>
</protein>
<dbReference type="GeneID" id="7823396"/>
<dbReference type="Gene3D" id="3.40.50.300">
    <property type="entry name" value="P-loop containing nucleotide triphosphate hydrolases"/>
    <property type="match status" value="1"/>
</dbReference>
<dbReference type="OrthoDB" id="6375174at2759"/>
<dbReference type="EMBL" id="GG662279">
    <property type="protein sequence ID" value="EAR82189.1"/>
    <property type="molecule type" value="Genomic_DNA"/>
</dbReference>
<dbReference type="SUPFAM" id="SSF52540">
    <property type="entry name" value="P-loop containing nucleoside triphosphate hydrolases"/>
    <property type="match status" value="1"/>
</dbReference>
<accession>Q22A68</accession>
<dbReference type="InterPro" id="IPR027417">
    <property type="entry name" value="P-loop_NTPase"/>
</dbReference>
<gene>
    <name evidence="2" type="ORF">TTHERM_01276410</name>
</gene>
<dbReference type="Pfam" id="PF13521">
    <property type="entry name" value="AAA_28"/>
    <property type="match status" value="1"/>
</dbReference>
<evidence type="ECO:0000259" key="1">
    <source>
        <dbReference type="Pfam" id="PF13521"/>
    </source>
</evidence>
<dbReference type="KEGG" id="tet:TTHERM_01276410"/>
<keyword evidence="3" id="KW-1185">Reference proteome</keyword>
<organism evidence="2 3">
    <name type="scientific">Tetrahymena thermophila (strain SB210)</name>
    <dbReference type="NCBI Taxonomy" id="312017"/>
    <lineage>
        <taxon>Eukaryota</taxon>
        <taxon>Sar</taxon>
        <taxon>Alveolata</taxon>
        <taxon>Ciliophora</taxon>
        <taxon>Intramacronucleata</taxon>
        <taxon>Oligohymenophorea</taxon>
        <taxon>Hymenostomatida</taxon>
        <taxon>Tetrahymenina</taxon>
        <taxon>Tetrahymenidae</taxon>
        <taxon>Tetrahymena</taxon>
    </lineage>
</organism>
<dbReference type="InParanoid" id="Q22A68"/>
<reference evidence="3" key="1">
    <citation type="journal article" date="2006" name="PLoS Biol.">
        <title>Macronuclear genome sequence of the ciliate Tetrahymena thermophila, a model eukaryote.</title>
        <authorList>
            <person name="Eisen J.A."/>
            <person name="Coyne R.S."/>
            <person name="Wu M."/>
            <person name="Wu D."/>
            <person name="Thiagarajan M."/>
            <person name="Wortman J.R."/>
            <person name="Badger J.H."/>
            <person name="Ren Q."/>
            <person name="Amedeo P."/>
            <person name="Jones K.M."/>
            <person name="Tallon L.J."/>
            <person name="Delcher A.L."/>
            <person name="Salzberg S.L."/>
            <person name="Silva J.C."/>
            <person name="Haas B.J."/>
            <person name="Majoros W.H."/>
            <person name="Farzad M."/>
            <person name="Carlton J.M."/>
            <person name="Smith R.K. Jr."/>
            <person name="Garg J."/>
            <person name="Pearlman R.E."/>
            <person name="Karrer K.M."/>
            <person name="Sun L."/>
            <person name="Manning G."/>
            <person name="Elde N.C."/>
            <person name="Turkewitz A.P."/>
            <person name="Asai D.J."/>
            <person name="Wilkes D.E."/>
            <person name="Wang Y."/>
            <person name="Cai H."/>
            <person name="Collins K."/>
            <person name="Stewart B.A."/>
            <person name="Lee S.R."/>
            <person name="Wilamowska K."/>
            <person name="Weinberg Z."/>
            <person name="Ruzzo W.L."/>
            <person name="Wloga D."/>
            <person name="Gaertig J."/>
            <person name="Frankel J."/>
            <person name="Tsao C.-C."/>
            <person name="Gorovsky M.A."/>
            <person name="Keeling P.J."/>
            <person name="Waller R.F."/>
            <person name="Patron N.J."/>
            <person name="Cherry J.M."/>
            <person name="Stover N.A."/>
            <person name="Krieger C.J."/>
            <person name="del Toro C."/>
            <person name="Ryder H.F."/>
            <person name="Williamson S.C."/>
            <person name="Barbeau R.A."/>
            <person name="Hamilton E.P."/>
            <person name="Orias E."/>
        </authorList>
    </citation>
    <scope>NUCLEOTIDE SEQUENCE [LARGE SCALE GENOMIC DNA]</scope>
    <source>
        <strain evidence="3">SB210</strain>
    </source>
</reference>
<dbReference type="Proteomes" id="UP000009168">
    <property type="component" value="Unassembled WGS sequence"/>
</dbReference>
<dbReference type="InterPro" id="IPR033469">
    <property type="entry name" value="CYTH-like_dom_sf"/>
</dbReference>
<name>Q22A68_TETTS</name>
<dbReference type="PANTHER" id="PTHR34932">
    <property type="entry name" value="TRPL TRANSLOCATION DEFECT PROTEIN 14"/>
    <property type="match status" value="1"/>
</dbReference>
<dbReference type="GO" id="GO:0035091">
    <property type="term" value="F:phosphatidylinositol binding"/>
    <property type="evidence" value="ECO:0007669"/>
    <property type="project" value="TreeGrafter"/>
</dbReference>
<dbReference type="GO" id="GO:0016301">
    <property type="term" value="F:kinase activity"/>
    <property type="evidence" value="ECO:0007669"/>
    <property type="project" value="UniProtKB-KW"/>
</dbReference>
<dbReference type="GO" id="GO:0005525">
    <property type="term" value="F:GTP binding"/>
    <property type="evidence" value="ECO:0007669"/>
    <property type="project" value="TreeGrafter"/>
</dbReference>